<comment type="caution">
    <text evidence="8">The sequence shown here is derived from an EMBL/GenBank/DDBJ whole genome shotgun (WGS) entry which is preliminary data.</text>
</comment>
<dbReference type="PROSITE" id="PS50815">
    <property type="entry name" value="HORMA"/>
    <property type="match status" value="1"/>
</dbReference>
<dbReference type="EMBL" id="JQGA01000829">
    <property type="protein sequence ID" value="KGO73304.1"/>
    <property type="molecule type" value="Genomic_DNA"/>
</dbReference>
<comment type="subcellular location">
    <subcellularLocation>
        <location evidence="2">Chromosome</location>
    </subcellularLocation>
    <subcellularLocation>
        <location evidence="1">Nucleus</location>
    </subcellularLocation>
</comment>
<evidence type="ECO:0000259" key="7">
    <source>
        <dbReference type="PROSITE" id="PS50815"/>
    </source>
</evidence>
<dbReference type="InterPro" id="IPR003511">
    <property type="entry name" value="HORMA_dom"/>
</dbReference>
<dbReference type="STRING" id="40296.A0A0A2KZU9"/>
<evidence type="ECO:0000256" key="3">
    <source>
        <dbReference type="ARBA" id="ARBA00022454"/>
    </source>
</evidence>
<dbReference type="SUPFAM" id="SSF56019">
    <property type="entry name" value="The spindle assembly checkpoint protein mad2"/>
    <property type="match status" value="1"/>
</dbReference>
<dbReference type="HOGENOM" id="CLU_019753_0_0_1"/>
<keyword evidence="4" id="KW-0539">Nucleus</keyword>
<dbReference type="AlphaFoldDB" id="A0A0A2KZU9"/>
<dbReference type="GO" id="GO:0007130">
    <property type="term" value="P:synaptonemal complex assembly"/>
    <property type="evidence" value="ECO:0007669"/>
    <property type="project" value="TreeGrafter"/>
</dbReference>
<dbReference type="OrthoDB" id="1928087at2759"/>
<reference evidence="8 9" key="1">
    <citation type="journal article" date="2015" name="Mol. Plant Microbe Interact.">
        <title>Genome, transcriptome, and functional analyses of Penicillium expansum provide new insights into secondary metabolism and pathogenicity.</title>
        <authorList>
            <person name="Ballester A.R."/>
            <person name="Marcet-Houben M."/>
            <person name="Levin E."/>
            <person name="Sela N."/>
            <person name="Selma-Lazaro C."/>
            <person name="Carmona L."/>
            <person name="Wisniewski M."/>
            <person name="Droby S."/>
            <person name="Gonzalez-Candelas L."/>
            <person name="Gabaldon T."/>
        </authorList>
    </citation>
    <scope>NUCLEOTIDE SEQUENCE [LARGE SCALE GENOMIC DNA]</scope>
    <source>
        <strain evidence="8 9">PHI-1</strain>
    </source>
</reference>
<protein>
    <submittedName>
        <fullName evidence="8">Zinc finger, FYVE/PHD-type</fullName>
    </submittedName>
</protein>
<dbReference type="GO" id="GO:0051598">
    <property type="term" value="P:meiotic recombination checkpoint signaling"/>
    <property type="evidence" value="ECO:0007669"/>
    <property type="project" value="TreeGrafter"/>
</dbReference>
<dbReference type="PANTHER" id="PTHR48225:SF7">
    <property type="entry name" value="MEIOSIS-SPECIFIC PROTEIN HOP1"/>
    <property type="match status" value="1"/>
</dbReference>
<sequence length="724" mass="83050">MPRSKKTVALEGLSESGAPQPEIKTNEIHRSPVIIASLLLMRGLLPRDVFGERILRANRFHERYDYSQFVNGKGKGNFARNRSEYVPIWVIERHMSDEADQLLDLLENGIFDALLRGVLHAVQFTIIANKESPNKVLESYTFTFDNFGERGTADRLTNGPRMDFVSPHEDRANMRNRIFEGKSLIRRLSKMCAESPALPNERSLGIHVFYKPECPGSYDMHGFSDSQDDTIEYPRTSYWERRRFYGKVDSGFHTRVGLRVNSLISTSPGGEAHFPLAEEAKDDAVHRSDEVGIPTPAQMPLDVAGDIYVSTDESTDDAISSSEEFPGLQYSPIVAKMITTEKKVDDRIFFKEEDVESRQSRMHKMAQAAAKSVEVGEDDSSETNFVREADITQPRRRSRIPFNWSQEDVYTTFPISHDGYHLSKARRESRVNFFPAKYIRRLQEAGSKPTVAARTVEYVENRHSALKELDEKNKDNKESLTGQSGNMAKYGHADWRHYRCECNTWDFKPSKSIQCANCKDWQHTLCYDYYSAKDSRIPDIHYCYTCLIGYDFDSNLMEELIQVIRMRRTIQWVLEMGATPTLKLAAGQIIDHDEARATVHSIRKLGILKSGKWSKMKGYYTMGSSKFRLDNSILQYHIQRNLGPDVAYPGICHMSESAEWYNTIDPRWQPKLWERVRSNPSVNGYFFEGQTSNSVSKRLLDSADEGGFEDDILLTRDAEKIRLK</sequence>
<dbReference type="PhylomeDB" id="A0A0A2KZU9"/>
<evidence type="ECO:0000256" key="6">
    <source>
        <dbReference type="SAM" id="MobiDB-lite"/>
    </source>
</evidence>
<dbReference type="PANTHER" id="PTHR48225">
    <property type="entry name" value="HORMA DOMAIN-CONTAINING PROTEIN 1"/>
    <property type="match status" value="1"/>
</dbReference>
<accession>A0A0A2KZU9</accession>
<organism evidence="8 9">
    <name type="scientific">Penicillium italicum</name>
    <name type="common">Blue mold</name>
    <dbReference type="NCBI Taxonomy" id="40296"/>
    <lineage>
        <taxon>Eukaryota</taxon>
        <taxon>Fungi</taxon>
        <taxon>Dikarya</taxon>
        <taxon>Ascomycota</taxon>
        <taxon>Pezizomycotina</taxon>
        <taxon>Eurotiomycetes</taxon>
        <taxon>Eurotiomycetidae</taxon>
        <taxon>Eurotiales</taxon>
        <taxon>Aspergillaceae</taxon>
        <taxon>Penicillium</taxon>
    </lineage>
</organism>
<dbReference type="GO" id="GO:0005694">
    <property type="term" value="C:chromosome"/>
    <property type="evidence" value="ECO:0007669"/>
    <property type="project" value="UniProtKB-SubCell"/>
</dbReference>
<dbReference type="InterPro" id="IPR036570">
    <property type="entry name" value="HORMA_dom_sf"/>
</dbReference>
<evidence type="ECO:0000256" key="5">
    <source>
        <dbReference type="ARBA" id="ARBA00023254"/>
    </source>
</evidence>
<dbReference type="SUPFAM" id="SSF57903">
    <property type="entry name" value="FYVE/PHD zinc finger"/>
    <property type="match status" value="1"/>
</dbReference>
<keyword evidence="3" id="KW-0158">Chromosome</keyword>
<feature type="domain" description="HORMA" evidence="7">
    <location>
        <begin position="21"/>
        <end position="260"/>
    </location>
</feature>
<dbReference type="Gene3D" id="3.30.40.10">
    <property type="entry name" value="Zinc/RING finger domain, C3HC4 (zinc finger)"/>
    <property type="match status" value="1"/>
</dbReference>
<feature type="region of interest" description="Disordered" evidence="6">
    <location>
        <begin position="1"/>
        <end position="22"/>
    </location>
</feature>
<evidence type="ECO:0000256" key="1">
    <source>
        <dbReference type="ARBA" id="ARBA00004123"/>
    </source>
</evidence>
<evidence type="ECO:0000256" key="4">
    <source>
        <dbReference type="ARBA" id="ARBA00023242"/>
    </source>
</evidence>
<keyword evidence="5" id="KW-0469">Meiosis</keyword>
<dbReference type="Proteomes" id="UP000030104">
    <property type="component" value="Unassembled WGS sequence"/>
</dbReference>
<gene>
    <name evidence="8" type="ORF">PITC_086030</name>
</gene>
<dbReference type="InterPro" id="IPR011011">
    <property type="entry name" value="Znf_FYVE_PHD"/>
</dbReference>
<name>A0A0A2KZU9_PENIT</name>
<dbReference type="InterPro" id="IPR051294">
    <property type="entry name" value="HORMA_MeioticProgression"/>
</dbReference>
<dbReference type="Gene3D" id="3.30.900.10">
    <property type="entry name" value="HORMA domain"/>
    <property type="match status" value="1"/>
</dbReference>
<evidence type="ECO:0000256" key="2">
    <source>
        <dbReference type="ARBA" id="ARBA00004286"/>
    </source>
</evidence>
<keyword evidence="9" id="KW-1185">Reference proteome</keyword>
<proteinExistence type="predicted"/>
<dbReference type="InterPro" id="IPR013083">
    <property type="entry name" value="Znf_RING/FYVE/PHD"/>
</dbReference>
<dbReference type="GO" id="GO:0005634">
    <property type="term" value="C:nucleus"/>
    <property type="evidence" value="ECO:0007669"/>
    <property type="project" value="UniProtKB-SubCell"/>
</dbReference>
<dbReference type="OMA" id="CMGYHSA"/>
<dbReference type="Pfam" id="PF02301">
    <property type="entry name" value="HORMA"/>
    <property type="match status" value="1"/>
</dbReference>
<evidence type="ECO:0000313" key="8">
    <source>
        <dbReference type="EMBL" id="KGO73304.1"/>
    </source>
</evidence>
<evidence type="ECO:0000313" key="9">
    <source>
        <dbReference type="Proteomes" id="UP000030104"/>
    </source>
</evidence>